<dbReference type="OrthoDB" id="7177610at2"/>
<organism evidence="9 10">
    <name type="scientific">Bowdeniella nasicola</name>
    <dbReference type="NCBI Taxonomy" id="208480"/>
    <lineage>
        <taxon>Bacteria</taxon>
        <taxon>Bacillati</taxon>
        <taxon>Actinomycetota</taxon>
        <taxon>Actinomycetes</taxon>
        <taxon>Actinomycetales</taxon>
        <taxon>Actinomycetaceae</taxon>
        <taxon>Bowdeniella</taxon>
    </lineage>
</organism>
<keyword evidence="4 6" id="KW-1133">Transmembrane helix</keyword>
<feature type="transmembrane region" description="Helical" evidence="6">
    <location>
        <begin position="12"/>
        <end position="27"/>
    </location>
</feature>
<keyword evidence="10" id="KW-1185">Reference proteome</keyword>
<evidence type="ECO:0000256" key="2">
    <source>
        <dbReference type="ARBA" id="ARBA00022475"/>
    </source>
</evidence>
<dbReference type="NCBIfam" id="TIGR00360">
    <property type="entry name" value="ComEC_N-term"/>
    <property type="match status" value="1"/>
</dbReference>
<evidence type="ECO:0000256" key="5">
    <source>
        <dbReference type="ARBA" id="ARBA00023136"/>
    </source>
</evidence>
<feature type="domain" description="Metallo-beta-lactamase" evidence="7">
    <location>
        <begin position="540"/>
        <end position="628"/>
    </location>
</feature>
<keyword evidence="3 6" id="KW-0812">Transmembrane</keyword>
<sequence>MKSRRPALDLRLAPLALGTWAGAWLVLSAPRTIALAAFLMASLLAALSHARRRGRHRDSERSVLAVFIAVGLGLGILTSGVHVATRGTIIAEAAKRGTDNLVVSIEAIARTDPVAITGPEWAGDRRRFIADATRVCLKGQCHASREVVTILGPTSGISAGSRITASGRLRAARPGEESAALLSASKLAESSPPRGLGALTARIRTDFRAVADELSPQGAGLVPGISIGDRSRLPASLDDAMKAASLTHLTAVSGAHVAVILATVLLLTAALPRWAGIAAGAATLIGMFLLVGPMPSIKRATVMGLVVLLARLRGRAPTGLPALSVAVIAVVSIWPHSARSYGFALSVTATAGLMLLTPIMTRVLARFFSQQLARALAVPLAAQLACTPIIALMISEVQTYGIFANLIATPAFIPALLTAMPAALLAPVFPRAASVLAHVSSGLTWWLARVAQFFAELPVARYGLPEGIGGVAIAIGGCLVVLGTVIAADRWLSTRPRKRQASRRRMRAALAIAMAAVICGVVTYRWASGGVREWDMWQCDVGQGSAFLIRAGPTSALLVDAGSPGAGVERCLSQAGISNLPIVFLSHPHSDHVGGLHDVLVGVDVGQIIIGPSRHPSANTEQTSQLAASADIDITDAVREGRYLTGSSGQATWQIWGPTRAVADSWDHDAGANDLSLVVYAESGGIRALILGDLELEGQAELYRRLSAVCSVPRCPEIDVLVMAHHGSGRQLPELAHQLAAPVVVISVGADNDYGHPTASAIELYEASGGTIFRTDRDGALTFHATPDGVAVTRRGGS</sequence>
<evidence type="ECO:0000256" key="1">
    <source>
        <dbReference type="ARBA" id="ARBA00004651"/>
    </source>
</evidence>
<evidence type="ECO:0000313" key="10">
    <source>
        <dbReference type="Proteomes" id="UP000199288"/>
    </source>
</evidence>
<name>A0A1H3W2N6_9ACTO</name>
<dbReference type="Gene3D" id="3.60.15.10">
    <property type="entry name" value="Ribonuclease Z/Hydroxyacylglutathione hydrolase-like"/>
    <property type="match status" value="1"/>
</dbReference>
<dbReference type="InterPro" id="IPR052159">
    <property type="entry name" value="Competence_DNA_uptake"/>
</dbReference>
<dbReference type="InterPro" id="IPR036866">
    <property type="entry name" value="RibonucZ/Hydroxyglut_hydro"/>
</dbReference>
<evidence type="ECO:0000259" key="8">
    <source>
        <dbReference type="Pfam" id="PF03772"/>
    </source>
</evidence>
<evidence type="ECO:0000256" key="4">
    <source>
        <dbReference type="ARBA" id="ARBA00022989"/>
    </source>
</evidence>
<evidence type="ECO:0000313" key="9">
    <source>
        <dbReference type="EMBL" id="SDZ81240.1"/>
    </source>
</evidence>
<feature type="transmembrane region" description="Helical" evidence="6">
    <location>
        <begin position="468"/>
        <end position="488"/>
    </location>
</feature>
<dbReference type="Pfam" id="PF03772">
    <property type="entry name" value="Competence"/>
    <property type="match status" value="1"/>
</dbReference>
<dbReference type="RefSeq" id="WP_092561223.1">
    <property type="nucleotide sequence ID" value="NZ_FNQV01000002.1"/>
</dbReference>
<gene>
    <name evidence="9" type="ORF">SAMN02910418_00257</name>
</gene>
<dbReference type="Proteomes" id="UP000199288">
    <property type="component" value="Unassembled WGS sequence"/>
</dbReference>
<dbReference type="GO" id="GO:0005886">
    <property type="term" value="C:plasma membrane"/>
    <property type="evidence" value="ECO:0007669"/>
    <property type="project" value="UniProtKB-SubCell"/>
</dbReference>
<dbReference type="EMBL" id="FNQV01000002">
    <property type="protein sequence ID" value="SDZ81240.1"/>
    <property type="molecule type" value="Genomic_DNA"/>
</dbReference>
<feature type="transmembrane region" description="Helical" evidence="6">
    <location>
        <begin position="341"/>
        <end position="360"/>
    </location>
</feature>
<feature type="transmembrane region" description="Helical" evidence="6">
    <location>
        <begin position="246"/>
        <end position="267"/>
    </location>
</feature>
<accession>A0A1H3W2N6</accession>
<protein>
    <submittedName>
        <fullName evidence="9">Competence protein ComEC</fullName>
    </submittedName>
</protein>
<dbReference type="AlphaFoldDB" id="A0A1H3W2N6"/>
<dbReference type="PANTHER" id="PTHR30619">
    <property type="entry name" value="DNA INTERNALIZATION/COMPETENCE PROTEIN COMEC/REC2"/>
    <property type="match status" value="1"/>
</dbReference>
<dbReference type="InterPro" id="IPR004477">
    <property type="entry name" value="ComEC_N"/>
</dbReference>
<feature type="transmembrane region" description="Helical" evidence="6">
    <location>
        <begin position="62"/>
        <end position="84"/>
    </location>
</feature>
<feature type="transmembrane region" description="Helical" evidence="6">
    <location>
        <begin position="372"/>
        <end position="394"/>
    </location>
</feature>
<evidence type="ECO:0000256" key="6">
    <source>
        <dbReference type="SAM" id="Phobius"/>
    </source>
</evidence>
<dbReference type="InterPro" id="IPR035681">
    <property type="entry name" value="ComA-like_MBL"/>
</dbReference>
<comment type="subcellular location">
    <subcellularLocation>
        <location evidence="1">Cell membrane</location>
        <topology evidence="1">Multi-pass membrane protein</topology>
    </subcellularLocation>
</comment>
<dbReference type="InterPro" id="IPR001279">
    <property type="entry name" value="Metallo-B-lactamas"/>
</dbReference>
<dbReference type="CDD" id="cd07731">
    <property type="entry name" value="ComA-like_MBL-fold"/>
    <property type="match status" value="1"/>
</dbReference>
<feature type="domain" description="ComEC/Rec2-related protein" evidence="8">
    <location>
        <begin position="226"/>
        <end position="485"/>
    </location>
</feature>
<keyword evidence="5 6" id="KW-0472">Membrane</keyword>
<evidence type="ECO:0000256" key="3">
    <source>
        <dbReference type="ARBA" id="ARBA00022692"/>
    </source>
</evidence>
<evidence type="ECO:0000259" key="7">
    <source>
        <dbReference type="Pfam" id="PF00753"/>
    </source>
</evidence>
<feature type="transmembrane region" description="Helical" evidence="6">
    <location>
        <begin position="508"/>
        <end position="527"/>
    </location>
</feature>
<feature type="transmembrane region" description="Helical" evidence="6">
    <location>
        <begin position="33"/>
        <end position="50"/>
    </location>
</feature>
<feature type="transmembrane region" description="Helical" evidence="6">
    <location>
        <begin position="400"/>
        <end position="425"/>
    </location>
</feature>
<reference evidence="10" key="1">
    <citation type="submission" date="2016-10" db="EMBL/GenBank/DDBJ databases">
        <authorList>
            <person name="Varghese N."/>
            <person name="Submissions S."/>
        </authorList>
    </citation>
    <scope>NUCLEOTIDE SEQUENCE [LARGE SCALE GENOMIC DNA]</scope>
    <source>
        <strain evidence="10">KPR-1</strain>
    </source>
</reference>
<feature type="transmembrane region" description="Helical" evidence="6">
    <location>
        <begin position="274"/>
        <end position="291"/>
    </location>
</feature>
<dbReference type="SUPFAM" id="SSF56281">
    <property type="entry name" value="Metallo-hydrolase/oxidoreductase"/>
    <property type="match status" value="1"/>
</dbReference>
<dbReference type="Pfam" id="PF00753">
    <property type="entry name" value="Lactamase_B"/>
    <property type="match status" value="1"/>
</dbReference>
<dbReference type="PANTHER" id="PTHR30619:SF1">
    <property type="entry name" value="RECOMBINATION PROTEIN 2"/>
    <property type="match status" value="1"/>
</dbReference>
<feature type="transmembrane region" description="Helical" evidence="6">
    <location>
        <begin position="319"/>
        <end position="335"/>
    </location>
</feature>
<proteinExistence type="predicted"/>
<keyword evidence="2" id="KW-1003">Cell membrane</keyword>